<dbReference type="STRING" id="1618356.UU93_C0006G0039"/>
<feature type="binding site" evidence="7">
    <location>
        <position position="222"/>
    </location>
    <ligand>
        <name>Zn(2+)</name>
        <dbReference type="ChEBI" id="CHEBI:29105"/>
        <label>3</label>
    </ligand>
</feature>
<evidence type="ECO:0000256" key="3">
    <source>
        <dbReference type="ARBA" id="ARBA00022763"/>
    </source>
</evidence>
<keyword evidence="7 9" id="KW-0255">Endonuclease</keyword>
<dbReference type="InterPro" id="IPR001719">
    <property type="entry name" value="AP_endonuc_2"/>
</dbReference>
<dbReference type="AlphaFoldDB" id="A0A0G0Y738"/>
<keyword evidence="7" id="KW-0540">Nuclease</keyword>
<evidence type="ECO:0000256" key="7">
    <source>
        <dbReference type="HAMAP-Rule" id="MF_00152"/>
    </source>
</evidence>
<dbReference type="PROSITE" id="PS51432">
    <property type="entry name" value="AP_NUCLEASE_F2_4"/>
    <property type="match status" value="1"/>
</dbReference>
<keyword evidence="2 7" id="KW-0479">Metal-binding</keyword>
<dbReference type="HAMAP" id="MF_00152">
    <property type="entry name" value="Nfo"/>
    <property type="match status" value="1"/>
</dbReference>
<evidence type="ECO:0000256" key="4">
    <source>
        <dbReference type="ARBA" id="ARBA00022801"/>
    </source>
</evidence>
<dbReference type="CDD" id="cd00019">
    <property type="entry name" value="AP2Ec"/>
    <property type="match status" value="1"/>
</dbReference>
<feature type="binding site" evidence="7">
    <location>
        <position position="220"/>
    </location>
    <ligand>
        <name>Zn(2+)</name>
        <dbReference type="ChEBI" id="CHEBI:29105"/>
        <label>3</label>
    </ligand>
</feature>
<dbReference type="GO" id="GO:0008081">
    <property type="term" value="F:phosphoric diester hydrolase activity"/>
    <property type="evidence" value="ECO:0007669"/>
    <property type="project" value="TreeGrafter"/>
</dbReference>
<reference evidence="9 10" key="1">
    <citation type="journal article" date="2015" name="Nature">
        <title>rRNA introns, odd ribosomes, and small enigmatic genomes across a large radiation of phyla.</title>
        <authorList>
            <person name="Brown C.T."/>
            <person name="Hug L.A."/>
            <person name="Thomas B.C."/>
            <person name="Sharon I."/>
            <person name="Castelle C.J."/>
            <person name="Singh A."/>
            <person name="Wilkins M.J."/>
            <person name="Williams K.H."/>
            <person name="Banfield J.F."/>
        </authorList>
    </citation>
    <scope>NUCLEOTIDE SEQUENCE [LARGE SCALE GENOMIC DNA]</scope>
</reference>
<feature type="binding site" evidence="7">
    <location>
        <position position="179"/>
    </location>
    <ligand>
        <name>Zn(2+)</name>
        <dbReference type="ChEBI" id="CHEBI:29105"/>
        <label>3</label>
    </ligand>
</feature>
<dbReference type="Gene3D" id="3.20.20.150">
    <property type="entry name" value="Divalent-metal-dependent TIM barrel enzymes"/>
    <property type="match status" value="1"/>
</dbReference>
<comment type="caution">
    <text evidence="9">The sequence shown here is derived from an EMBL/GenBank/DDBJ whole genome shotgun (WGS) entry which is preliminary data.</text>
</comment>
<keyword evidence="4 7" id="KW-0378">Hydrolase</keyword>
<dbReference type="SMART" id="SM00518">
    <property type="entry name" value="AP2Ec"/>
    <property type="match status" value="1"/>
</dbReference>
<feature type="binding site" evidence="7">
    <location>
        <position position="66"/>
    </location>
    <ligand>
        <name>Zn(2+)</name>
        <dbReference type="ChEBI" id="CHEBI:29105"/>
        <label>1</label>
    </ligand>
</feature>
<dbReference type="NCBIfam" id="TIGR00587">
    <property type="entry name" value="nfo"/>
    <property type="match status" value="1"/>
</dbReference>
<sequence length="273" mass="29687">MYLGAYTSIAGGFDKCIDRISQMGGNTLMTFASSPRSLKTTIISPKIIELYLQKKTKSKIGPHFFHGVYLINLASEKKSLLKVSVDSLVYYQQLAGEIGGQGTIFHIGSHKGKGLPEVTDQIVRSINEVLDNTPKGLRLFLENAAGSAGTIGASFEELAGIIARIGDKSKIGVCLDTQHAWASGYTLDTVLTKFDQTIGLKYLKVIHLNDSKTDFESHVDRHENLGKGKIGKDALQAFINDKRLANIPFILEVPGHGEGPTKADIDALKKMVL</sequence>
<evidence type="ECO:0000256" key="2">
    <source>
        <dbReference type="ARBA" id="ARBA00022723"/>
    </source>
</evidence>
<dbReference type="GO" id="GO:0006284">
    <property type="term" value="P:base-excision repair"/>
    <property type="evidence" value="ECO:0007669"/>
    <property type="project" value="TreeGrafter"/>
</dbReference>
<gene>
    <name evidence="7" type="primary">nfo</name>
    <name evidence="9" type="ORF">UU93_C0006G0039</name>
</gene>
<dbReference type="GO" id="GO:0008833">
    <property type="term" value="F:deoxyribonuclease IV (phage-T4-induced) activity"/>
    <property type="evidence" value="ECO:0007669"/>
    <property type="project" value="UniProtKB-UniRule"/>
</dbReference>
<dbReference type="Proteomes" id="UP000034160">
    <property type="component" value="Unassembled WGS sequence"/>
</dbReference>
<keyword evidence="6 7" id="KW-0234">DNA repair</keyword>
<dbReference type="EMBL" id="LCCN01000006">
    <property type="protein sequence ID" value="KKS32560.1"/>
    <property type="molecule type" value="Genomic_DNA"/>
</dbReference>
<feature type="binding site" evidence="7">
    <location>
        <position position="252"/>
    </location>
    <ligand>
        <name>Zn(2+)</name>
        <dbReference type="ChEBI" id="CHEBI:29105"/>
        <label>2</label>
    </ligand>
</feature>
<accession>A0A0G0Y738</accession>
<proteinExistence type="inferred from homology"/>
<feature type="binding site" evidence="7">
    <location>
        <position position="106"/>
    </location>
    <ligand>
        <name>Zn(2+)</name>
        <dbReference type="ChEBI" id="CHEBI:29105"/>
        <label>1</label>
    </ligand>
</feature>
<name>A0A0G0Y738_9BACT</name>
<comment type="catalytic activity">
    <reaction evidence="7">
        <text>Endonucleolytic cleavage to 5'-phosphooligonucleotide end-products.</text>
        <dbReference type="EC" id="3.1.21.2"/>
    </reaction>
</comment>
<dbReference type="PANTHER" id="PTHR21445:SF0">
    <property type="entry name" value="APURINIC-APYRIMIDINIC ENDONUCLEASE"/>
    <property type="match status" value="1"/>
</dbReference>
<keyword evidence="3 7" id="KW-0227">DNA damage</keyword>
<dbReference type="InterPro" id="IPR013022">
    <property type="entry name" value="Xyl_isomerase-like_TIM-brl"/>
</dbReference>
<comment type="similarity">
    <text evidence="1 7">Belongs to the AP endonuclease 2 family.</text>
</comment>
<dbReference type="InterPro" id="IPR036237">
    <property type="entry name" value="Xyl_isomerase-like_sf"/>
</dbReference>
<feature type="binding site" evidence="7">
    <location>
        <position position="207"/>
    </location>
    <ligand>
        <name>Zn(2+)</name>
        <dbReference type="ChEBI" id="CHEBI:29105"/>
        <label>2</label>
    </ligand>
</feature>
<evidence type="ECO:0000313" key="9">
    <source>
        <dbReference type="EMBL" id="KKS32560.1"/>
    </source>
</evidence>
<dbReference type="GO" id="GO:0003906">
    <property type="term" value="F:DNA-(apurinic or apyrimidinic site) endonuclease activity"/>
    <property type="evidence" value="ECO:0007669"/>
    <property type="project" value="TreeGrafter"/>
</dbReference>
<keyword evidence="5 7" id="KW-0862">Zinc</keyword>
<dbReference type="GO" id="GO:0008270">
    <property type="term" value="F:zinc ion binding"/>
    <property type="evidence" value="ECO:0007669"/>
    <property type="project" value="UniProtKB-UniRule"/>
</dbReference>
<comment type="function">
    <text evidence="7">Endonuclease IV plays a role in DNA repair. It cleaves phosphodiester bonds at apurinic or apyrimidinic (AP) sites, generating a 3'-hydroxyl group and a 5'-terminal sugar phosphate.</text>
</comment>
<evidence type="ECO:0000256" key="1">
    <source>
        <dbReference type="ARBA" id="ARBA00005340"/>
    </source>
</evidence>
<dbReference type="PANTHER" id="PTHR21445">
    <property type="entry name" value="ENDONUCLEASE IV ENDODEOXYRIBONUCLEASE IV"/>
    <property type="match status" value="1"/>
</dbReference>
<evidence type="ECO:0000256" key="5">
    <source>
        <dbReference type="ARBA" id="ARBA00022833"/>
    </source>
</evidence>
<dbReference type="EC" id="3.1.21.2" evidence="7"/>
<evidence type="ECO:0000256" key="6">
    <source>
        <dbReference type="ARBA" id="ARBA00023204"/>
    </source>
</evidence>
<evidence type="ECO:0000313" key="10">
    <source>
        <dbReference type="Proteomes" id="UP000034160"/>
    </source>
</evidence>
<feature type="binding site" evidence="7">
    <location>
        <position position="142"/>
    </location>
    <ligand>
        <name>Zn(2+)</name>
        <dbReference type="ChEBI" id="CHEBI:29105"/>
        <label>2</label>
    </ligand>
</feature>
<protein>
    <recommendedName>
        <fullName evidence="7">Probable endonuclease 4</fullName>
        <ecNumber evidence="7">3.1.21.2</ecNumber>
    </recommendedName>
    <alternativeName>
        <fullName evidence="7">Endodeoxyribonuclease IV</fullName>
    </alternativeName>
    <alternativeName>
        <fullName evidence="7">Endonuclease IV</fullName>
    </alternativeName>
</protein>
<evidence type="ECO:0000259" key="8">
    <source>
        <dbReference type="Pfam" id="PF01261"/>
    </source>
</evidence>
<dbReference type="FunFam" id="3.20.20.150:FF:000001">
    <property type="entry name" value="Probable endonuclease 4"/>
    <property type="match status" value="1"/>
</dbReference>
<dbReference type="Pfam" id="PF01261">
    <property type="entry name" value="AP_endonuc_2"/>
    <property type="match status" value="1"/>
</dbReference>
<dbReference type="GO" id="GO:0003677">
    <property type="term" value="F:DNA binding"/>
    <property type="evidence" value="ECO:0007669"/>
    <property type="project" value="InterPro"/>
</dbReference>
<feature type="binding site" evidence="7">
    <location>
        <position position="176"/>
    </location>
    <ligand>
        <name>Zn(2+)</name>
        <dbReference type="ChEBI" id="CHEBI:29105"/>
        <label>2</label>
    </ligand>
</feature>
<feature type="domain" description="Xylose isomerase-like TIM barrel" evidence="8">
    <location>
        <begin position="65"/>
        <end position="270"/>
    </location>
</feature>
<feature type="binding site" evidence="7">
    <location>
        <position position="142"/>
    </location>
    <ligand>
        <name>Zn(2+)</name>
        <dbReference type="ChEBI" id="CHEBI:29105"/>
        <label>1</label>
    </ligand>
</feature>
<comment type="cofactor">
    <cofactor evidence="7">
        <name>Zn(2+)</name>
        <dbReference type="ChEBI" id="CHEBI:29105"/>
    </cofactor>
    <text evidence="7">Binds 3 Zn(2+) ions.</text>
</comment>
<dbReference type="SUPFAM" id="SSF51658">
    <property type="entry name" value="Xylose isomerase-like"/>
    <property type="match status" value="1"/>
</dbReference>
<organism evidence="9 10">
    <name type="scientific">Candidatus Amesbacteria bacterium GW2011_GWA2_42_12</name>
    <dbReference type="NCBI Taxonomy" id="1618356"/>
    <lineage>
        <taxon>Bacteria</taxon>
        <taxon>Candidatus Amesiibacteriota</taxon>
    </lineage>
</organism>
<dbReference type="PATRIC" id="fig|1618356.3.peg.397"/>